<reference evidence="2 4" key="2">
    <citation type="submission" date="2018-08" db="EMBL/GenBank/DDBJ databases">
        <authorList>
            <person name="Laetsch R D."/>
            <person name="Stevens L."/>
            <person name="Kumar S."/>
            <person name="Blaxter L. M."/>
        </authorList>
    </citation>
    <scope>NUCLEOTIDE SEQUENCE [LARGE SCALE GENOMIC DNA]</scope>
</reference>
<sequence length="303" mass="34265">MKRFIKRLGKVSRSTAKNDSRDTSLFVALRRSSEVATNKTDTVVEITNNTGLISIRQVMRVTSLENCLNFCQQCAALVHYPDNTCIIFNKLDRTVLSSFGATCCFAVENQQEMECLRCDGNQLDQGMVYGNPRKKIIYIILHKKSNSLFLDEMEGPTNVLNVWTRNPETNLSYKVIPYDCQQTPLTYEDICKKESGHLASIHSQQEDSFISGSFSTVFFFLRLLGLGIRSCHCKHIGLYSTATHPDVFHWLDGTAVNYLNWKINEPYGIGPHCAYIWQTNGWISGKCTDTSSGCCAVCQKYDL</sequence>
<reference evidence="5 6" key="1">
    <citation type="submission" date="2016-06" db="UniProtKB">
        <authorList>
            <consortium name="WormBaseParasite"/>
        </authorList>
    </citation>
    <scope>IDENTIFICATION</scope>
</reference>
<evidence type="ECO:0000313" key="6">
    <source>
        <dbReference type="WBParaSite" id="nOo.2.0.1.t05063-RA"/>
    </source>
</evidence>
<dbReference type="InterPro" id="IPR016187">
    <property type="entry name" value="CTDL_fold"/>
</dbReference>
<dbReference type="Pfam" id="PF00059">
    <property type="entry name" value="Lectin_C"/>
    <property type="match status" value="1"/>
</dbReference>
<evidence type="ECO:0000259" key="1">
    <source>
        <dbReference type="PROSITE" id="PS50041"/>
    </source>
</evidence>
<dbReference type="PROSITE" id="PS50041">
    <property type="entry name" value="C_TYPE_LECTIN_2"/>
    <property type="match status" value="1"/>
</dbReference>
<dbReference type="SUPFAM" id="SSF56436">
    <property type="entry name" value="C-type lectin-like"/>
    <property type="match status" value="1"/>
</dbReference>
<dbReference type="EMBL" id="UYRW01001271">
    <property type="protein sequence ID" value="VDK75866.1"/>
    <property type="molecule type" value="Genomic_DNA"/>
</dbReference>
<evidence type="ECO:0000313" key="3">
    <source>
        <dbReference type="EMBL" id="VDK75866.1"/>
    </source>
</evidence>
<keyword evidence="4" id="KW-1185">Reference proteome</keyword>
<dbReference type="InterPro" id="IPR016186">
    <property type="entry name" value="C-type_lectin-like/link_sf"/>
</dbReference>
<evidence type="ECO:0000313" key="5">
    <source>
        <dbReference type="WBParaSite" id="nOo.2.0.1.t04617-RA"/>
    </source>
</evidence>
<dbReference type="OrthoDB" id="5860166at2759"/>
<dbReference type="CDD" id="cd00037">
    <property type="entry name" value="CLECT"/>
    <property type="match status" value="1"/>
</dbReference>
<name>A0A182E9A7_ONCOC</name>
<dbReference type="STRING" id="42157.A0A182E9A7"/>
<evidence type="ECO:0000313" key="4">
    <source>
        <dbReference type="Proteomes" id="UP000271087"/>
    </source>
</evidence>
<dbReference type="EMBL" id="UYRW01001075">
    <property type="protein sequence ID" value="VDK73794.1"/>
    <property type="molecule type" value="Genomic_DNA"/>
</dbReference>
<evidence type="ECO:0000313" key="2">
    <source>
        <dbReference type="EMBL" id="VDK73794.1"/>
    </source>
</evidence>
<dbReference type="AlphaFoldDB" id="A0A182E9A7"/>
<organism evidence="5">
    <name type="scientific">Onchocerca ochengi</name>
    <name type="common">Filarial nematode worm</name>
    <dbReference type="NCBI Taxonomy" id="42157"/>
    <lineage>
        <taxon>Eukaryota</taxon>
        <taxon>Metazoa</taxon>
        <taxon>Ecdysozoa</taxon>
        <taxon>Nematoda</taxon>
        <taxon>Chromadorea</taxon>
        <taxon>Rhabditida</taxon>
        <taxon>Spirurina</taxon>
        <taxon>Spiruromorpha</taxon>
        <taxon>Filarioidea</taxon>
        <taxon>Onchocercidae</taxon>
        <taxon>Onchocerca</taxon>
    </lineage>
</organism>
<dbReference type="WBParaSite" id="nOo.2.0.1.t05063-RA">
    <property type="protein sequence ID" value="nOo.2.0.1.t05063-RA"/>
    <property type="gene ID" value="nOo.2.0.1.g05063"/>
</dbReference>
<accession>A0A182E9A7</accession>
<dbReference type="PANTHER" id="PTHR22803">
    <property type="entry name" value="MANNOSE, PHOSPHOLIPASE, LECTIN RECEPTOR RELATED"/>
    <property type="match status" value="1"/>
</dbReference>
<dbReference type="Proteomes" id="UP000271087">
    <property type="component" value="Unassembled WGS sequence"/>
</dbReference>
<dbReference type="InterPro" id="IPR001304">
    <property type="entry name" value="C-type_lectin-like"/>
</dbReference>
<dbReference type="InterPro" id="IPR050111">
    <property type="entry name" value="C-type_lectin/snaclec_domain"/>
</dbReference>
<protein>
    <submittedName>
        <fullName evidence="5 6">C-type lectin domain-containing protein</fullName>
    </submittedName>
</protein>
<dbReference type="SMART" id="SM00034">
    <property type="entry name" value="CLECT"/>
    <property type="match status" value="1"/>
</dbReference>
<proteinExistence type="predicted"/>
<feature type="domain" description="C-type lectin" evidence="1">
    <location>
        <begin position="188"/>
        <end position="296"/>
    </location>
</feature>
<gene>
    <name evidence="2" type="ORF">NOO_LOCUS4617</name>
    <name evidence="3" type="ORF">NOO_LOCUS5063</name>
</gene>
<dbReference type="Gene3D" id="3.10.100.10">
    <property type="entry name" value="Mannose-Binding Protein A, subunit A"/>
    <property type="match status" value="1"/>
</dbReference>
<dbReference type="WBParaSite" id="nOo.2.0.1.t04617-RA">
    <property type="protein sequence ID" value="nOo.2.0.1.t04617-RA"/>
    <property type="gene ID" value="nOo.2.0.1.g04617"/>
</dbReference>